<dbReference type="Proteomes" id="UP000270219">
    <property type="component" value="Unassembled WGS sequence"/>
</dbReference>
<evidence type="ECO:0000313" key="2">
    <source>
        <dbReference type="Proteomes" id="UP000270219"/>
    </source>
</evidence>
<dbReference type="PIRSF" id="PIRSF011560">
    <property type="entry name" value="ComK"/>
    <property type="match status" value="1"/>
</dbReference>
<dbReference type="InterPro" id="IPR010461">
    <property type="entry name" value="ComK"/>
</dbReference>
<proteinExistence type="predicted"/>
<dbReference type="EMBL" id="RCHR01000003">
    <property type="protein sequence ID" value="RLL45032.1"/>
    <property type="molecule type" value="Genomic_DNA"/>
</dbReference>
<comment type="caution">
    <text evidence="1">The sequence shown here is derived from an EMBL/GenBank/DDBJ whole genome shotgun (WGS) entry which is preliminary data.</text>
</comment>
<protein>
    <submittedName>
        <fullName evidence="1">Competence protein</fullName>
    </submittedName>
</protein>
<sequence length="173" mass="19726">MKIDFDSSNYEVNPLTMAIITKEDISGNPITVVMEEEAEYVVDMSPRRMMEYACKFFGSSLKGRQEGTTGISGITHKIPISIDPSSGMYFFPTNSPNHRMCSWISHSHIHKMKKVNNLRTEVIFKNGKSVVLEVSYGSMLNQVQRTAQFRFLLDKRIKLLQQQQVEMIAETAP</sequence>
<organism evidence="1 2">
    <name type="scientific">Oceanobacillus piezotolerans</name>
    <dbReference type="NCBI Taxonomy" id="2448030"/>
    <lineage>
        <taxon>Bacteria</taxon>
        <taxon>Bacillati</taxon>
        <taxon>Bacillota</taxon>
        <taxon>Bacilli</taxon>
        <taxon>Bacillales</taxon>
        <taxon>Bacillaceae</taxon>
        <taxon>Oceanobacillus</taxon>
    </lineage>
</organism>
<dbReference type="Pfam" id="PF06338">
    <property type="entry name" value="ComK"/>
    <property type="match status" value="1"/>
</dbReference>
<dbReference type="AlphaFoldDB" id="A0A498DMQ4"/>
<name>A0A498DMQ4_9BACI</name>
<evidence type="ECO:0000313" key="1">
    <source>
        <dbReference type="EMBL" id="RLL45032.1"/>
    </source>
</evidence>
<reference evidence="1 2" key="1">
    <citation type="submission" date="2018-10" db="EMBL/GenBank/DDBJ databases">
        <title>Oceanobacillus sp. YLB-02 draft genome.</title>
        <authorList>
            <person name="Yu L."/>
        </authorList>
    </citation>
    <scope>NUCLEOTIDE SEQUENCE [LARGE SCALE GENOMIC DNA]</scope>
    <source>
        <strain evidence="1 2">YLB-02</strain>
    </source>
</reference>
<gene>
    <name evidence="1" type="ORF">D8M04_09165</name>
</gene>
<dbReference type="OrthoDB" id="2417337at2"/>
<accession>A0A498DMQ4</accession>
<dbReference type="GO" id="GO:0030420">
    <property type="term" value="P:establishment of competence for transformation"/>
    <property type="evidence" value="ECO:0007669"/>
    <property type="project" value="InterPro"/>
</dbReference>
<keyword evidence="2" id="KW-1185">Reference proteome</keyword>
<dbReference type="RefSeq" id="WP_121522621.1">
    <property type="nucleotide sequence ID" value="NZ_RCHR01000003.1"/>
</dbReference>